<dbReference type="Proteomes" id="UP000238479">
    <property type="component" value="Chromosome 6"/>
</dbReference>
<dbReference type="EMBL" id="PDCK01000044">
    <property type="protein sequence ID" value="PRQ21900.1"/>
    <property type="molecule type" value="Genomic_DNA"/>
</dbReference>
<dbReference type="InterPro" id="IPR016024">
    <property type="entry name" value="ARM-type_fold"/>
</dbReference>
<evidence type="ECO:0000313" key="1">
    <source>
        <dbReference type="EMBL" id="PRQ21900.1"/>
    </source>
</evidence>
<dbReference type="PANTHER" id="PTHR46710">
    <property type="entry name" value="ARM REPEAT PROTEIN INTERACTING WITH ABF2"/>
    <property type="match status" value="1"/>
</dbReference>
<evidence type="ECO:0008006" key="3">
    <source>
        <dbReference type="Google" id="ProtNLM"/>
    </source>
</evidence>
<proteinExistence type="predicted"/>
<protein>
    <recommendedName>
        <fullName evidence="3">Armadillo-like helical protein</fullName>
    </recommendedName>
</protein>
<dbReference type="AlphaFoldDB" id="A0A2P6PJ07"/>
<dbReference type="Gene3D" id="1.25.10.10">
    <property type="entry name" value="Leucine-rich Repeat Variant"/>
    <property type="match status" value="1"/>
</dbReference>
<comment type="caution">
    <text evidence="1">The sequence shown here is derived from an EMBL/GenBank/DDBJ whole genome shotgun (WGS) entry which is preliminary data.</text>
</comment>
<dbReference type="STRING" id="74649.A0A2P6PJ07"/>
<reference evidence="1 2" key="1">
    <citation type="journal article" date="2018" name="Nat. Genet.">
        <title>The Rosa genome provides new insights in the design of modern roses.</title>
        <authorList>
            <person name="Bendahmane M."/>
        </authorList>
    </citation>
    <scope>NUCLEOTIDE SEQUENCE [LARGE SCALE GENOMIC DNA]</scope>
    <source>
        <strain evidence="2">cv. Old Blush</strain>
    </source>
</reference>
<dbReference type="OMA" id="IMQVHIA"/>
<evidence type="ECO:0000313" key="2">
    <source>
        <dbReference type="Proteomes" id="UP000238479"/>
    </source>
</evidence>
<dbReference type="InterPro" id="IPR044282">
    <property type="entry name" value="ABAP1/ARIA"/>
</dbReference>
<name>A0A2P6PJ07_ROSCH</name>
<dbReference type="InterPro" id="IPR011989">
    <property type="entry name" value="ARM-like"/>
</dbReference>
<sequence>MSAFAIEMLVQDTHNQAGIAHNGCIVPLLKLLNLINESLHHNAAFALYGLADKEDNIAAFIKFGIVQKLQEGGFLVQQTKDSVEKTLKRLEGKISGRVADKAVQSRVAMVFARLFKPGDCHSLNTKECSSCWGFLSLKA</sequence>
<keyword evidence="2" id="KW-1185">Reference proteome</keyword>
<accession>A0A2P6PJ07</accession>
<dbReference type="Gramene" id="PRQ21900">
    <property type="protein sequence ID" value="PRQ21900"/>
    <property type="gene ID" value="RchiOBHm_Chr6g0244361"/>
</dbReference>
<dbReference type="PANTHER" id="PTHR46710:SF1">
    <property type="entry name" value="ARM REPEAT PROTEIN INTERACTING WITH ABF2"/>
    <property type="match status" value="1"/>
</dbReference>
<gene>
    <name evidence="1" type="ORF">RchiOBHm_Chr6g0244361</name>
</gene>
<dbReference type="SUPFAM" id="SSF48371">
    <property type="entry name" value="ARM repeat"/>
    <property type="match status" value="1"/>
</dbReference>
<organism evidence="1 2">
    <name type="scientific">Rosa chinensis</name>
    <name type="common">China rose</name>
    <dbReference type="NCBI Taxonomy" id="74649"/>
    <lineage>
        <taxon>Eukaryota</taxon>
        <taxon>Viridiplantae</taxon>
        <taxon>Streptophyta</taxon>
        <taxon>Embryophyta</taxon>
        <taxon>Tracheophyta</taxon>
        <taxon>Spermatophyta</taxon>
        <taxon>Magnoliopsida</taxon>
        <taxon>eudicotyledons</taxon>
        <taxon>Gunneridae</taxon>
        <taxon>Pentapetalae</taxon>
        <taxon>rosids</taxon>
        <taxon>fabids</taxon>
        <taxon>Rosales</taxon>
        <taxon>Rosaceae</taxon>
        <taxon>Rosoideae</taxon>
        <taxon>Rosoideae incertae sedis</taxon>
        <taxon>Rosa</taxon>
    </lineage>
</organism>